<dbReference type="STRING" id="27835.A0A0N4XLM3"/>
<reference evidence="1 2" key="2">
    <citation type="submission" date="2018-11" db="EMBL/GenBank/DDBJ databases">
        <authorList>
            <consortium name="Pathogen Informatics"/>
        </authorList>
    </citation>
    <scope>NUCLEOTIDE SEQUENCE [LARGE SCALE GENOMIC DNA]</scope>
</reference>
<dbReference type="PANTHER" id="PTHR10974:SF75">
    <property type="entry name" value="SULFATASE DOMAIN-CONTAINING PROTEIN"/>
    <property type="match status" value="1"/>
</dbReference>
<name>A0A0N4XLM3_NIPBR</name>
<evidence type="ECO:0000313" key="2">
    <source>
        <dbReference type="Proteomes" id="UP000271162"/>
    </source>
</evidence>
<dbReference type="Pfam" id="PF02995">
    <property type="entry name" value="DUF229"/>
    <property type="match status" value="1"/>
</dbReference>
<sequence length="165" mass="18831">MSNPLFAMSVPKTLRNTTDILSILKENAGRLQTHYDIRATLLDILKNNTSTYVHGSCKTFVTRRDHFQYQPADGFQNRTFMSVDGEHGSSMLRSQTDAERTCRNLPIPISYCTCQYPMENIKRSSTLATRAGKFLIEHVNSVLRRGNASDLCDRLRFKHVSPFLL</sequence>
<evidence type="ECO:0000313" key="3">
    <source>
        <dbReference type="WBParaSite" id="NBR_0000342501-mRNA-1"/>
    </source>
</evidence>
<dbReference type="WBParaSite" id="NBR_0000342501-mRNA-1">
    <property type="protein sequence ID" value="NBR_0000342501-mRNA-1"/>
    <property type="gene ID" value="NBR_0000342501"/>
</dbReference>
<keyword evidence="2" id="KW-1185">Reference proteome</keyword>
<protein>
    <submittedName>
        <fullName evidence="3">Phosphoenolpyruvate synthase</fullName>
    </submittedName>
</protein>
<dbReference type="OMA" id="SAEYHET"/>
<dbReference type="Proteomes" id="UP000271162">
    <property type="component" value="Unassembled WGS sequence"/>
</dbReference>
<evidence type="ECO:0000313" key="1">
    <source>
        <dbReference type="EMBL" id="VDL67015.1"/>
    </source>
</evidence>
<gene>
    <name evidence="1" type="ORF">NBR_LOCUS3426</name>
</gene>
<dbReference type="GO" id="GO:0005615">
    <property type="term" value="C:extracellular space"/>
    <property type="evidence" value="ECO:0007669"/>
    <property type="project" value="TreeGrafter"/>
</dbReference>
<dbReference type="AlphaFoldDB" id="A0A0N4XLM3"/>
<dbReference type="InterPro" id="IPR004245">
    <property type="entry name" value="DUF229"/>
</dbReference>
<dbReference type="PANTHER" id="PTHR10974">
    <property type="entry name" value="FI08016P-RELATED"/>
    <property type="match status" value="1"/>
</dbReference>
<reference evidence="3" key="1">
    <citation type="submission" date="2017-02" db="UniProtKB">
        <authorList>
            <consortium name="WormBaseParasite"/>
        </authorList>
    </citation>
    <scope>IDENTIFICATION</scope>
</reference>
<proteinExistence type="predicted"/>
<accession>A0A0N4XLM3</accession>
<dbReference type="EMBL" id="UYSL01005090">
    <property type="protein sequence ID" value="VDL67015.1"/>
    <property type="molecule type" value="Genomic_DNA"/>
</dbReference>
<organism evidence="3">
    <name type="scientific">Nippostrongylus brasiliensis</name>
    <name type="common">Rat hookworm</name>
    <dbReference type="NCBI Taxonomy" id="27835"/>
    <lineage>
        <taxon>Eukaryota</taxon>
        <taxon>Metazoa</taxon>
        <taxon>Ecdysozoa</taxon>
        <taxon>Nematoda</taxon>
        <taxon>Chromadorea</taxon>
        <taxon>Rhabditida</taxon>
        <taxon>Rhabditina</taxon>
        <taxon>Rhabditomorpha</taxon>
        <taxon>Strongyloidea</taxon>
        <taxon>Heligmosomidae</taxon>
        <taxon>Nippostrongylus</taxon>
    </lineage>
</organism>